<dbReference type="SUPFAM" id="SSF52540">
    <property type="entry name" value="P-loop containing nucleoside triphosphate hydrolases"/>
    <property type="match status" value="1"/>
</dbReference>
<dbReference type="OrthoDB" id="9775724at2"/>
<dbReference type="PANTHER" id="PTHR32309">
    <property type="entry name" value="TYROSINE-PROTEIN KINASE"/>
    <property type="match status" value="1"/>
</dbReference>
<dbReference type="InterPro" id="IPR027417">
    <property type="entry name" value="P-loop_NTPase"/>
</dbReference>
<protein>
    <recommendedName>
        <fullName evidence="6">Chromosome partitioning protein</fullName>
    </recommendedName>
</protein>
<name>A0A3D9XID1_PARVE</name>
<comment type="caution">
    <text evidence="2">The sequence shown here is derived from an EMBL/GenBank/DDBJ whole genome shotgun (WGS) entry which is preliminary data.</text>
</comment>
<gene>
    <name evidence="3" type="ORF">ATH84_102114</name>
    <name evidence="2" type="ORF">BDD41_2877</name>
</gene>
<dbReference type="RefSeq" id="WP_036760114.1">
    <property type="nucleotide sequence ID" value="NZ_CP035284.1"/>
</dbReference>
<evidence type="ECO:0000313" key="4">
    <source>
        <dbReference type="Proteomes" id="UP000256794"/>
    </source>
</evidence>
<dbReference type="EMBL" id="QTUJ01000002">
    <property type="protein sequence ID" value="REF70155.1"/>
    <property type="molecule type" value="Genomic_DNA"/>
</dbReference>
<dbReference type="Gene3D" id="3.40.50.300">
    <property type="entry name" value="P-loop containing nucleotide triphosphate hydrolases"/>
    <property type="match status" value="1"/>
</dbReference>
<accession>A0A3D9XID1</accession>
<evidence type="ECO:0000313" key="3">
    <source>
        <dbReference type="EMBL" id="REG45312.1"/>
    </source>
</evidence>
<evidence type="ECO:0000313" key="5">
    <source>
        <dbReference type="Proteomes" id="UP000256941"/>
    </source>
</evidence>
<dbReference type="PANTHER" id="PTHR32309:SF31">
    <property type="entry name" value="CAPSULAR EXOPOLYSACCHARIDE FAMILY"/>
    <property type="match status" value="1"/>
</dbReference>
<dbReference type="EMBL" id="QUMX01000021">
    <property type="protein sequence ID" value="REG45312.1"/>
    <property type="molecule type" value="Genomic_DNA"/>
</dbReference>
<accession>A0A3E0BUH1</accession>
<proteinExistence type="predicted"/>
<dbReference type="AlphaFoldDB" id="A0A3D9XID1"/>
<dbReference type="Proteomes" id="UP000256941">
    <property type="component" value="Unassembled WGS sequence"/>
</dbReference>
<dbReference type="InterPro" id="IPR050445">
    <property type="entry name" value="Bact_polysacc_biosynth/exp"/>
</dbReference>
<feature type="region of interest" description="Disordered" evidence="1">
    <location>
        <begin position="1"/>
        <end position="26"/>
    </location>
</feature>
<keyword evidence="4" id="KW-1185">Reference proteome</keyword>
<organism evidence="2 5">
    <name type="scientific">Paracoccus versutus</name>
    <name type="common">Thiobacillus versutus</name>
    <dbReference type="NCBI Taxonomy" id="34007"/>
    <lineage>
        <taxon>Bacteria</taxon>
        <taxon>Pseudomonadati</taxon>
        <taxon>Pseudomonadota</taxon>
        <taxon>Alphaproteobacteria</taxon>
        <taxon>Rhodobacterales</taxon>
        <taxon>Paracoccaceae</taxon>
        <taxon>Paracoccus</taxon>
    </lineage>
</organism>
<dbReference type="Proteomes" id="UP000256794">
    <property type="component" value="Unassembled WGS sequence"/>
</dbReference>
<evidence type="ECO:0000256" key="1">
    <source>
        <dbReference type="SAM" id="MobiDB-lite"/>
    </source>
</evidence>
<reference evidence="4 5" key="1">
    <citation type="submission" date="2018-08" db="EMBL/GenBank/DDBJ databases">
        <title>Genomic Encyclopedia of Archaeal and Bacterial Type Strains, Phase II (KMG-II): from individual species to whole genera.</title>
        <authorList>
            <person name="Goeker M."/>
        </authorList>
    </citation>
    <scope>NUCLEOTIDE SEQUENCE [LARGE SCALE GENOMIC DNA]</scope>
    <source>
        <strain evidence="2 5">DSM 17099</strain>
        <strain evidence="3 4">DSM 582</strain>
    </source>
</reference>
<evidence type="ECO:0008006" key="6">
    <source>
        <dbReference type="Google" id="ProtNLM"/>
    </source>
</evidence>
<evidence type="ECO:0000313" key="2">
    <source>
        <dbReference type="EMBL" id="REF70155.1"/>
    </source>
</evidence>
<sequence>MTPATGNDPDRTPVGQAAPDAAQGHVSSKFIRREAALAAMDAKHAKISAQRFSLLRTRILREMRSRGWSRLAVVPVTPGAGGTFVAVNLALALARQPHTQVTLIDLDLGKPSVAGQLGIPGCTAVSAALREGGGGLGALVSRVDEAPNLSVLAPDRAEPDAAELLQDEALAQAMRQLHDSHPARIAVIDTAALLGEDAALAALPLADALLLVADGRSGTASDMAECERLLVGMPPVMGVVLNKSED</sequence>